<evidence type="ECO:0000256" key="4">
    <source>
        <dbReference type="ARBA" id="ARBA00023136"/>
    </source>
</evidence>
<dbReference type="Pfam" id="PF01027">
    <property type="entry name" value="Bax1-I"/>
    <property type="match status" value="1"/>
</dbReference>
<evidence type="ECO:0000313" key="8">
    <source>
        <dbReference type="Proteomes" id="UP000785679"/>
    </source>
</evidence>
<dbReference type="InterPro" id="IPR006214">
    <property type="entry name" value="Bax_inhibitor_1-related"/>
</dbReference>
<keyword evidence="3 5" id="KW-1133">Transmembrane helix</keyword>
<feature type="transmembrane region" description="Helical" evidence="5">
    <location>
        <begin position="116"/>
        <end position="138"/>
    </location>
</feature>
<gene>
    <name evidence="7" type="ORF">FGO68_gene17586</name>
</gene>
<name>A0A8J8SZR8_HALGN</name>
<proteinExistence type="inferred from homology"/>
<dbReference type="OrthoDB" id="1277691at2759"/>
<evidence type="ECO:0000256" key="2">
    <source>
        <dbReference type="ARBA" id="ARBA00022692"/>
    </source>
</evidence>
<comment type="caution">
    <text evidence="7">The sequence shown here is derived from an EMBL/GenBank/DDBJ whole genome shotgun (WGS) entry which is preliminary data.</text>
</comment>
<dbReference type="PANTHER" id="PTHR23291:SF47">
    <property type="entry name" value="TRANSMEMBRANE BAX INHIBITOR MOTIF CONTAINING 7"/>
    <property type="match status" value="1"/>
</dbReference>
<keyword evidence="4 5" id="KW-0472">Membrane</keyword>
<feature type="transmembrane region" description="Helical" evidence="5">
    <location>
        <begin position="197"/>
        <end position="225"/>
    </location>
</feature>
<reference evidence="7" key="1">
    <citation type="submission" date="2019-06" db="EMBL/GenBank/DDBJ databases">
        <authorList>
            <person name="Zheng W."/>
        </authorList>
    </citation>
    <scope>NUCLEOTIDE SEQUENCE</scope>
    <source>
        <strain evidence="7">QDHG01</strain>
    </source>
</reference>
<accession>A0A8J8SZR8</accession>
<protein>
    <submittedName>
        <fullName evidence="7">Uncharacterized protein</fullName>
    </submittedName>
</protein>
<feature type="transmembrane region" description="Helical" evidence="5">
    <location>
        <begin position="231"/>
        <end position="250"/>
    </location>
</feature>
<evidence type="ECO:0000256" key="3">
    <source>
        <dbReference type="ARBA" id="ARBA00022989"/>
    </source>
</evidence>
<dbReference type="AlphaFoldDB" id="A0A8J8SZR8"/>
<dbReference type="Proteomes" id="UP000785679">
    <property type="component" value="Unassembled WGS sequence"/>
</dbReference>
<dbReference type="GO" id="GO:0016020">
    <property type="term" value="C:membrane"/>
    <property type="evidence" value="ECO:0007669"/>
    <property type="project" value="UniProtKB-SubCell"/>
</dbReference>
<evidence type="ECO:0000256" key="5">
    <source>
        <dbReference type="RuleBase" id="RU004379"/>
    </source>
</evidence>
<evidence type="ECO:0000256" key="1">
    <source>
        <dbReference type="ARBA" id="ARBA00004141"/>
    </source>
</evidence>
<comment type="similarity">
    <text evidence="5">Belongs to the BI1 family.</text>
</comment>
<feature type="transmembrane region" description="Helical" evidence="5">
    <location>
        <begin position="145"/>
        <end position="166"/>
    </location>
</feature>
<evidence type="ECO:0000256" key="6">
    <source>
        <dbReference type="SAM" id="MobiDB-lite"/>
    </source>
</evidence>
<organism evidence="7 8">
    <name type="scientific">Halteria grandinella</name>
    <dbReference type="NCBI Taxonomy" id="5974"/>
    <lineage>
        <taxon>Eukaryota</taxon>
        <taxon>Sar</taxon>
        <taxon>Alveolata</taxon>
        <taxon>Ciliophora</taxon>
        <taxon>Intramacronucleata</taxon>
        <taxon>Spirotrichea</taxon>
        <taxon>Stichotrichia</taxon>
        <taxon>Sporadotrichida</taxon>
        <taxon>Halteriidae</taxon>
        <taxon>Halteria</taxon>
    </lineage>
</organism>
<keyword evidence="8" id="KW-1185">Reference proteome</keyword>
<feature type="region of interest" description="Disordered" evidence="6">
    <location>
        <begin position="16"/>
        <end position="36"/>
    </location>
</feature>
<sequence length="288" mass="32351">MRKLQQQFKMQANEIEMERFPKGHGGGGLTFEKNPNQQPRLMNQSLEYPQFNSSPERNSNQPSGLLLDDAQFERDIRVGFVRKVLGIVGFQLLLTFVIAYKSSADADFATIVRNPLTIIFAVFLVFFSLSALMCCGLTKQVPVNYLLLGLFTLGESLLLSLTTSYYEPQSVLLSMAVLVVTTLCLWVASLTIRSMKFYWYGMLVSLLIAVTLNLLAITLFFAGAWESQTVQVLYGAGGLVIYGFYVIIDLKMISEQIEIDDYILGALTLYLDLITLLVHILRILGKKK</sequence>
<feature type="transmembrane region" description="Helical" evidence="5">
    <location>
        <begin position="84"/>
        <end position="104"/>
    </location>
</feature>
<comment type="subcellular location">
    <subcellularLocation>
        <location evidence="1">Membrane</location>
        <topology evidence="1">Multi-pass membrane protein</topology>
    </subcellularLocation>
</comment>
<feature type="transmembrane region" description="Helical" evidence="5">
    <location>
        <begin position="262"/>
        <end position="284"/>
    </location>
</feature>
<dbReference type="EMBL" id="RRYP01013233">
    <property type="protein sequence ID" value="TNV76625.1"/>
    <property type="molecule type" value="Genomic_DNA"/>
</dbReference>
<feature type="transmembrane region" description="Helical" evidence="5">
    <location>
        <begin position="172"/>
        <end position="190"/>
    </location>
</feature>
<keyword evidence="2 5" id="KW-0812">Transmembrane</keyword>
<evidence type="ECO:0000313" key="7">
    <source>
        <dbReference type="EMBL" id="TNV76625.1"/>
    </source>
</evidence>
<dbReference type="PANTHER" id="PTHR23291">
    <property type="entry name" value="BAX INHIBITOR-RELATED"/>
    <property type="match status" value="1"/>
</dbReference>